<sequence length="800" mass="87276">MINSFIFPAPEKSSYTVNSLHEEFAQFPAAQSGIRLIAVHIPPLSSVTRTSTPSPHSFGVLLQHPSSPFLVIYAHPNAVDVGIMLEEMSYFARKAQVSVLLWEYHGYGILQDDVDVVGSQSDAPEPGEEVLLDGITAVYRYVVHDLQVPPSQIILMGRSIGSGPSTWLASQTSIIASRVEAATGSQTSDVADDSDGSSHVQLATQTILDSYVSGTAQMSLPPLRPPLLLFLQAPFASIVECVRSVLAQQRINLSFLQPLAGMIIADRFRNADRIASVDSHIVIQHGDQDSIVPYDHALRLVQSATSAVGNSIGSTSRQQQGSRSGRDGLVHLHTSKGYGHNNLSAHEATQVMLHMLKRDSLKALWSPHPLNIRVPLYHHAHQSLYEKLSAGLAGAGRGTWTTLAEFQNSFFSYVRKCGADNNETPRQRAETKLRSRSSTATLLVCSIASFVCRLAHVWSYVRPIERKMISAAAQSLRSTSGGRVALSDRASLQRVFEEFISINGSPLGVYDAIVCNAPLETARQLMADERDSAFVVFGLLFSTDATPNPSNHTVELGNTLLELRWPLGLVRDVLCIVEMLVMQTAATPLPTTVASTAKDSSEASDGLNVFDGNPLISGSAETVPFVLSRAHVDRLQLHVERLTGHLPDVEWAAAQQLVRNLFLRSVDDQTVVATAPPTSDDTIEAIRHDELVLIKKRDATLEEWNRLLLRVRKLATQAPGHSLCGVVVRQDETSATVASLDPCWTVARDLHREVLKRLRLSERAESADPSHEPHASLNSPLSAATTTSNRKKSDEDCCVM</sequence>
<evidence type="ECO:0000313" key="2">
    <source>
        <dbReference type="EMBL" id="CUF60913.1"/>
    </source>
</evidence>
<dbReference type="InterPro" id="IPR029058">
    <property type="entry name" value="AB_hydrolase_fold"/>
</dbReference>
<keyword evidence="3" id="KW-1185">Reference proteome</keyword>
<feature type="compositionally biased region" description="Basic and acidic residues" evidence="1">
    <location>
        <begin position="763"/>
        <end position="774"/>
    </location>
</feature>
<reference evidence="3" key="1">
    <citation type="submission" date="2015-09" db="EMBL/GenBank/DDBJ databases">
        <authorList>
            <consortium name="Pathogen Informatics"/>
        </authorList>
    </citation>
    <scope>NUCLEOTIDE SEQUENCE [LARGE SCALE GENOMIC DNA]</scope>
    <source>
        <strain evidence="3">Lake Konstanz</strain>
    </source>
</reference>
<dbReference type="EMBL" id="CYKH01000367">
    <property type="protein sequence ID" value="CUF60913.1"/>
    <property type="molecule type" value="Genomic_DNA"/>
</dbReference>
<evidence type="ECO:0000313" key="3">
    <source>
        <dbReference type="Proteomes" id="UP000051952"/>
    </source>
</evidence>
<dbReference type="Proteomes" id="UP000051952">
    <property type="component" value="Unassembled WGS sequence"/>
</dbReference>
<accession>A0A0S4IVT2</accession>
<dbReference type="PANTHER" id="PTHR12277:SF81">
    <property type="entry name" value="PROTEIN ABHD13"/>
    <property type="match status" value="1"/>
</dbReference>
<feature type="compositionally biased region" description="Basic and acidic residues" evidence="1">
    <location>
        <begin position="791"/>
        <end position="800"/>
    </location>
</feature>
<dbReference type="Gene3D" id="3.40.50.1820">
    <property type="entry name" value="alpha/beta hydrolase"/>
    <property type="match status" value="1"/>
</dbReference>
<proteinExistence type="predicted"/>
<dbReference type="OrthoDB" id="446723at2759"/>
<name>A0A0S4IVT2_BODSA</name>
<dbReference type="VEuPathDB" id="TriTrypDB:BSAL_64030"/>
<dbReference type="AlphaFoldDB" id="A0A0S4IVT2"/>
<dbReference type="SUPFAM" id="SSF53474">
    <property type="entry name" value="alpha/beta-Hydrolases"/>
    <property type="match status" value="1"/>
</dbReference>
<feature type="compositionally biased region" description="Low complexity" evidence="1">
    <location>
        <begin position="311"/>
        <end position="323"/>
    </location>
</feature>
<feature type="compositionally biased region" description="Polar residues" evidence="1">
    <location>
        <begin position="776"/>
        <end position="788"/>
    </location>
</feature>
<gene>
    <name evidence="2" type="ORF">BSAL_64030</name>
</gene>
<feature type="region of interest" description="Disordered" evidence="1">
    <location>
        <begin position="763"/>
        <end position="800"/>
    </location>
</feature>
<dbReference type="PANTHER" id="PTHR12277">
    <property type="entry name" value="ALPHA/BETA HYDROLASE DOMAIN-CONTAINING PROTEIN"/>
    <property type="match status" value="1"/>
</dbReference>
<evidence type="ECO:0000256" key="1">
    <source>
        <dbReference type="SAM" id="MobiDB-lite"/>
    </source>
</evidence>
<protein>
    <submittedName>
        <fullName evidence="2">Serine peptidase, putative</fullName>
    </submittedName>
</protein>
<organism evidence="2 3">
    <name type="scientific">Bodo saltans</name>
    <name type="common">Flagellated protozoan</name>
    <dbReference type="NCBI Taxonomy" id="75058"/>
    <lineage>
        <taxon>Eukaryota</taxon>
        <taxon>Discoba</taxon>
        <taxon>Euglenozoa</taxon>
        <taxon>Kinetoplastea</taxon>
        <taxon>Metakinetoplastina</taxon>
        <taxon>Eubodonida</taxon>
        <taxon>Bodonidae</taxon>
        <taxon>Bodo</taxon>
    </lineage>
</organism>
<feature type="region of interest" description="Disordered" evidence="1">
    <location>
        <begin position="309"/>
        <end position="328"/>
    </location>
</feature>